<evidence type="ECO:0000313" key="2">
    <source>
        <dbReference type="Proteomes" id="UP000026962"/>
    </source>
</evidence>
<reference evidence="1" key="1">
    <citation type="submission" date="2015-04" db="UniProtKB">
        <authorList>
            <consortium name="EnsemblPlants"/>
        </authorList>
    </citation>
    <scope>IDENTIFICATION</scope>
</reference>
<protein>
    <submittedName>
        <fullName evidence="1">Uncharacterized protein</fullName>
    </submittedName>
</protein>
<keyword evidence="2" id="KW-1185">Reference proteome</keyword>
<reference evidence="1" key="2">
    <citation type="submission" date="2018-05" db="EMBL/GenBank/DDBJ databases">
        <title>OpunRS2 (Oryza punctata Reference Sequence Version 2).</title>
        <authorList>
            <person name="Zhang J."/>
            <person name="Kudrna D."/>
            <person name="Lee S."/>
            <person name="Talag J."/>
            <person name="Welchert J."/>
            <person name="Wing R.A."/>
        </authorList>
    </citation>
    <scope>NUCLEOTIDE SEQUENCE [LARGE SCALE GENOMIC DNA]</scope>
</reference>
<dbReference type="Gramene" id="OPUNC03G05410.2">
    <property type="protein sequence ID" value="OPUNC03G05410.2"/>
    <property type="gene ID" value="OPUNC03G05410"/>
</dbReference>
<accession>A0A0E0K9H5</accession>
<sequence>MFDVSRSKPCLKLSFFRTSLQLARPVHNLVGEKTSEPNRGMTTNFYHSITIIIPFKCMIYKFEMY</sequence>
<dbReference type="HOGENOM" id="CLU_2853693_0_0_1"/>
<dbReference type="AlphaFoldDB" id="A0A0E0K9H5"/>
<evidence type="ECO:0000313" key="1">
    <source>
        <dbReference type="EnsemblPlants" id="OPUNC03G05410.2"/>
    </source>
</evidence>
<proteinExistence type="predicted"/>
<name>A0A0E0K9H5_ORYPU</name>
<organism evidence="1">
    <name type="scientific">Oryza punctata</name>
    <name type="common">Red rice</name>
    <dbReference type="NCBI Taxonomy" id="4537"/>
    <lineage>
        <taxon>Eukaryota</taxon>
        <taxon>Viridiplantae</taxon>
        <taxon>Streptophyta</taxon>
        <taxon>Embryophyta</taxon>
        <taxon>Tracheophyta</taxon>
        <taxon>Spermatophyta</taxon>
        <taxon>Magnoliopsida</taxon>
        <taxon>Liliopsida</taxon>
        <taxon>Poales</taxon>
        <taxon>Poaceae</taxon>
        <taxon>BOP clade</taxon>
        <taxon>Oryzoideae</taxon>
        <taxon>Oryzeae</taxon>
        <taxon>Oryzinae</taxon>
        <taxon>Oryza</taxon>
    </lineage>
</organism>
<dbReference type="Proteomes" id="UP000026962">
    <property type="component" value="Chromosome 3"/>
</dbReference>
<dbReference type="EnsemblPlants" id="OPUNC03G05410.2">
    <property type="protein sequence ID" value="OPUNC03G05410.2"/>
    <property type="gene ID" value="OPUNC03G05410"/>
</dbReference>